<keyword evidence="3" id="KW-1003">Cell membrane</keyword>
<evidence type="ECO:0000256" key="1">
    <source>
        <dbReference type="ARBA" id="ARBA00004651"/>
    </source>
</evidence>
<dbReference type="Proteomes" id="UP000248627">
    <property type="component" value="Unassembled WGS sequence"/>
</dbReference>
<dbReference type="PANTHER" id="PTHR43386">
    <property type="entry name" value="OLIGOPEPTIDE TRANSPORT SYSTEM PERMEASE PROTEIN APPC"/>
    <property type="match status" value="1"/>
</dbReference>
<dbReference type="SUPFAM" id="SSF161098">
    <property type="entry name" value="MetI-like"/>
    <property type="match status" value="1"/>
</dbReference>
<keyword evidence="4 7" id="KW-0812">Transmembrane</keyword>
<feature type="transmembrane region" description="Helical" evidence="7">
    <location>
        <begin position="98"/>
        <end position="121"/>
    </location>
</feature>
<evidence type="ECO:0000256" key="6">
    <source>
        <dbReference type="ARBA" id="ARBA00023136"/>
    </source>
</evidence>
<keyword evidence="2 7" id="KW-0813">Transport</keyword>
<dbReference type="EMBL" id="POTX01000012">
    <property type="protein sequence ID" value="PZG00176.1"/>
    <property type="molecule type" value="Genomic_DNA"/>
</dbReference>
<dbReference type="InterPro" id="IPR035906">
    <property type="entry name" value="MetI-like_sf"/>
</dbReference>
<dbReference type="CDD" id="cd06261">
    <property type="entry name" value="TM_PBP2"/>
    <property type="match status" value="1"/>
</dbReference>
<protein>
    <submittedName>
        <fullName evidence="8">Peptide ABC transporter permease</fullName>
    </submittedName>
</protein>
<evidence type="ECO:0000256" key="7">
    <source>
        <dbReference type="RuleBase" id="RU363032"/>
    </source>
</evidence>
<accession>A0A2W2CL58</accession>
<dbReference type="RefSeq" id="WP_111241700.1">
    <property type="nucleotide sequence ID" value="NZ_AP023358.1"/>
</dbReference>
<evidence type="ECO:0000256" key="4">
    <source>
        <dbReference type="ARBA" id="ARBA00022692"/>
    </source>
</evidence>
<dbReference type="InterPro" id="IPR000515">
    <property type="entry name" value="MetI-like"/>
</dbReference>
<dbReference type="AlphaFoldDB" id="A0A2W2CL58"/>
<evidence type="ECO:0000256" key="3">
    <source>
        <dbReference type="ARBA" id="ARBA00022475"/>
    </source>
</evidence>
<comment type="similarity">
    <text evidence="7">Belongs to the binding-protein-dependent transport system permease family.</text>
</comment>
<evidence type="ECO:0000256" key="2">
    <source>
        <dbReference type="ARBA" id="ARBA00022448"/>
    </source>
</evidence>
<organism evidence="8 9">
    <name type="scientific">Micromonospora endophytica</name>
    <dbReference type="NCBI Taxonomy" id="515350"/>
    <lineage>
        <taxon>Bacteria</taxon>
        <taxon>Bacillati</taxon>
        <taxon>Actinomycetota</taxon>
        <taxon>Actinomycetes</taxon>
        <taxon>Micromonosporales</taxon>
        <taxon>Micromonosporaceae</taxon>
        <taxon>Micromonospora</taxon>
    </lineage>
</organism>
<keyword evidence="5 7" id="KW-1133">Transmembrane helix</keyword>
<evidence type="ECO:0000256" key="5">
    <source>
        <dbReference type="ARBA" id="ARBA00022989"/>
    </source>
</evidence>
<reference evidence="8 9" key="1">
    <citation type="submission" date="2018-01" db="EMBL/GenBank/DDBJ databases">
        <title>Draft genome sequence of Jishengella endophytica.</title>
        <authorList>
            <person name="Sahin N."/>
            <person name="Ay H."/>
            <person name="Saygin H."/>
        </authorList>
    </citation>
    <scope>NUCLEOTIDE SEQUENCE [LARGE SCALE GENOMIC DNA]</scope>
    <source>
        <strain evidence="8 9">DSM 45430</strain>
    </source>
</reference>
<feature type="transmembrane region" description="Helical" evidence="7">
    <location>
        <begin position="260"/>
        <end position="283"/>
    </location>
</feature>
<keyword evidence="6 7" id="KW-0472">Membrane</keyword>
<dbReference type="PANTHER" id="PTHR43386:SF25">
    <property type="entry name" value="PEPTIDE ABC TRANSPORTER PERMEASE PROTEIN"/>
    <property type="match status" value="1"/>
</dbReference>
<dbReference type="GO" id="GO:0055085">
    <property type="term" value="P:transmembrane transport"/>
    <property type="evidence" value="ECO:0007669"/>
    <property type="project" value="InterPro"/>
</dbReference>
<dbReference type="Pfam" id="PF00528">
    <property type="entry name" value="BPD_transp_1"/>
    <property type="match status" value="1"/>
</dbReference>
<dbReference type="GO" id="GO:0005886">
    <property type="term" value="C:plasma membrane"/>
    <property type="evidence" value="ECO:0007669"/>
    <property type="project" value="UniProtKB-SubCell"/>
</dbReference>
<name>A0A2W2CL58_9ACTN</name>
<keyword evidence="9" id="KW-1185">Reference proteome</keyword>
<evidence type="ECO:0000313" key="9">
    <source>
        <dbReference type="Proteomes" id="UP000248627"/>
    </source>
</evidence>
<dbReference type="InterPro" id="IPR050366">
    <property type="entry name" value="BP-dependent_transpt_permease"/>
</dbReference>
<dbReference type="OrthoDB" id="9812701at2"/>
<comment type="subcellular location">
    <subcellularLocation>
        <location evidence="1 7">Cell membrane</location>
        <topology evidence="1 7">Multi-pass membrane protein</topology>
    </subcellularLocation>
</comment>
<gene>
    <name evidence="8" type="ORF">C1I93_03240</name>
</gene>
<feature type="transmembrane region" description="Helical" evidence="7">
    <location>
        <begin position="30"/>
        <end position="50"/>
    </location>
</feature>
<comment type="caution">
    <text evidence="8">The sequence shown here is derived from an EMBL/GenBank/DDBJ whole genome shotgun (WGS) entry which is preliminary data.</text>
</comment>
<proteinExistence type="inferred from homology"/>
<evidence type="ECO:0000313" key="8">
    <source>
        <dbReference type="EMBL" id="PZG00176.1"/>
    </source>
</evidence>
<dbReference type="Gene3D" id="1.10.3720.10">
    <property type="entry name" value="MetI-like"/>
    <property type="match status" value="1"/>
</dbReference>
<feature type="transmembrane region" description="Helical" evidence="7">
    <location>
        <begin position="215"/>
        <end position="240"/>
    </location>
</feature>
<dbReference type="PROSITE" id="PS50928">
    <property type="entry name" value="ABC_TM1"/>
    <property type="match status" value="1"/>
</dbReference>
<sequence length="295" mass="30891">MTVTLDGVPAGATFTSTTERAAAATRRRRLRIGLIAAGAYLTVLLVAVLWPAALAPGDPLAADPLNVLAAPDGSHWFGTDNLGRDVWTRVVHGAGHSITIAVAATAVAVTGGVLLGLLAGLSHRIADETLSRTLDALSAFPTLLLAMLFIAITGPGTVSLIIAIGLVTLPRHARVVRGLTQLVRRSGYVEQAVTFGLSRPRLVLRHILPNAIGPIPVLAVIGLGEAVLIAAGLSFLGMGPQPPSPEWGAMLSEGRNYLHIAWWITILPGLAVTATVVSLTVLGRHWQARLDGRHR</sequence>